<feature type="chain" id="PRO_5036959878" evidence="1">
    <location>
        <begin position="21"/>
        <end position="286"/>
    </location>
</feature>
<protein>
    <submittedName>
        <fullName evidence="2">TraB/GumN family protein</fullName>
    </submittedName>
</protein>
<dbReference type="RefSeq" id="WP_198876696.1">
    <property type="nucleotide sequence ID" value="NZ_JAEKMH010000002.1"/>
</dbReference>
<organism evidence="2 3">
    <name type="scientific">Devosia sediminis</name>
    <dbReference type="NCBI Taxonomy" id="2798801"/>
    <lineage>
        <taxon>Bacteria</taxon>
        <taxon>Pseudomonadati</taxon>
        <taxon>Pseudomonadota</taxon>
        <taxon>Alphaproteobacteria</taxon>
        <taxon>Hyphomicrobiales</taxon>
        <taxon>Devosiaceae</taxon>
        <taxon>Devosia</taxon>
    </lineage>
</organism>
<dbReference type="PANTHER" id="PTHR40590:SF1">
    <property type="entry name" value="CYTOPLASMIC PROTEIN"/>
    <property type="match status" value="1"/>
</dbReference>
<proteinExistence type="predicted"/>
<dbReference type="InterPro" id="IPR047111">
    <property type="entry name" value="YbaP-like"/>
</dbReference>
<gene>
    <name evidence="2" type="ORF">JEQ47_12395</name>
</gene>
<accession>A0A934MRK8</accession>
<comment type="caution">
    <text evidence="2">The sequence shown here is derived from an EMBL/GenBank/DDBJ whole genome shotgun (WGS) entry which is preliminary data.</text>
</comment>
<keyword evidence="3" id="KW-1185">Reference proteome</keyword>
<dbReference type="InterPro" id="IPR002816">
    <property type="entry name" value="TraB/PrgY/GumN_fam"/>
</dbReference>
<feature type="signal peptide" evidence="1">
    <location>
        <begin position="1"/>
        <end position="20"/>
    </location>
</feature>
<evidence type="ECO:0000256" key="1">
    <source>
        <dbReference type="SAM" id="SignalP"/>
    </source>
</evidence>
<dbReference type="CDD" id="cd14789">
    <property type="entry name" value="Tiki"/>
    <property type="match status" value="1"/>
</dbReference>
<dbReference type="Proteomes" id="UP000602124">
    <property type="component" value="Unassembled WGS sequence"/>
</dbReference>
<evidence type="ECO:0000313" key="3">
    <source>
        <dbReference type="Proteomes" id="UP000602124"/>
    </source>
</evidence>
<dbReference type="EMBL" id="JAEKMH010000002">
    <property type="protein sequence ID" value="MBJ3785524.1"/>
    <property type="molecule type" value="Genomic_DNA"/>
</dbReference>
<name>A0A934MRK8_9HYPH</name>
<evidence type="ECO:0000313" key="2">
    <source>
        <dbReference type="EMBL" id="MBJ3785524.1"/>
    </source>
</evidence>
<reference evidence="2" key="1">
    <citation type="submission" date="2020-12" db="EMBL/GenBank/DDBJ databases">
        <title>Devosia sp. MSA67 isolated from Mo River.</title>
        <authorList>
            <person name="Ma F."/>
            <person name="Zi Z."/>
        </authorList>
    </citation>
    <scope>NUCLEOTIDE SEQUENCE</scope>
    <source>
        <strain evidence="2">MSA67</strain>
    </source>
</reference>
<keyword evidence="1" id="KW-0732">Signal</keyword>
<dbReference type="AlphaFoldDB" id="A0A934MRK8"/>
<dbReference type="Pfam" id="PF01963">
    <property type="entry name" value="TraB_PrgY_gumN"/>
    <property type="match status" value="1"/>
</dbReference>
<dbReference type="PANTHER" id="PTHR40590">
    <property type="entry name" value="CYTOPLASMIC PROTEIN-RELATED"/>
    <property type="match status" value="1"/>
</dbReference>
<sequence length="286" mass="31052">MLKISTMLLATAALIAPAAAAPAIWKVSDADSSVWLFGSVHMLRADTDWRTQRLDKLISKADRVYFEADISAAAQVEIMPISMELGFNRDGVLLSEQIGPELTDRVRDAAAEYGLPMPALLTMKPWLAATTLGSGPLLDSGFEAIHGVEMVLGEELPAERKGFLETAEEQLGFLSSGTLDEQITMLEATLDTLPMAKADVETMISAWMDGDPETLGEAFDSQTVGYDAKMVDRIIDIRNHNWVEKIETMLGDNEAALIVVGAAHLAGDVSVVKLLEERGFSSERVQ</sequence>